<proteinExistence type="predicted"/>
<organism evidence="2 3">
    <name type="scientific">Nepenthes gracilis</name>
    <name type="common">Slender pitcher plant</name>
    <dbReference type="NCBI Taxonomy" id="150966"/>
    <lineage>
        <taxon>Eukaryota</taxon>
        <taxon>Viridiplantae</taxon>
        <taxon>Streptophyta</taxon>
        <taxon>Embryophyta</taxon>
        <taxon>Tracheophyta</taxon>
        <taxon>Spermatophyta</taxon>
        <taxon>Magnoliopsida</taxon>
        <taxon>eudicotyledons</taxon>
        <taxon>Gunneridae</taxon>
        <taxon>Pentapetalae</taxon>
        <taxon>Caryophyllales</taxon>
        <taxon>Nepenthaceae</taxon>
        <taxon>Nepenthes</taxon>
    </lineage>
</organism>
<feature type="chain" id="PRO_5042043271" evidence="1">
    <location>
        <begin position="17"/>
        <end position="76"/>
    </location>
</feature>
<dbReference type="AlphaFoldDB" id="A0AAD3T668"/>
<evidence type="ECO:0000313" key="2">
    <source>
        <dbReference type="EMBL" id="GMH23514.1"/>
    </source>
</evidence>
<protein>
    <submittedName>
        <fullName evidence="2">Uncharacterized protein</fullName>
    </submittedName>
</protein>
<dbReference type="Proteomes" id="UP001279734">
    <property type="component" value="Unassembled WGS sequence"/>
</dbReference>
<sequence length="76" mass="8114">MYECCFLLIGVAVICAVSKMFVLPCGWSNSLPPVLLSGCTPGAGGMLEYYSGFAVFYSWCSLPIGCRWAAATGLMM</sequence>
<comment type="caution">
    <text evidence="2">The sequence shown here is derived from an EMBL/GenBank/DDBJ whole genome shotgun (WGS) entry which is preliminary data.</text>
</comment>
<dbReference type="EMBL" id="BSYO01000026">
    <property type="protein sequence ID" value="GMH23514.1"/>
    <property type="molecule type" value="Genomic_DNA"/>
</dbReference>
<gene>
    <name evidence="2" type="ORF">Nepgr_025357</name>
</gene>
<keyword evidence="3" id="KW-1185">Reference proteome</keyword>
<reference evidence="2" key="1">
    <citation type="submission" date="2023-05" db="EMBL/GenBank/DDBJ databases">
        <title>Nepenthes gracilis genome sequencing.</title>
        <authorList>
            <person name="Fukushima K."/>
        </authorList>
    </citation>
    <scope>NUCLEOTIDE SEQUENCE</scope>
    <source>
        <strain evidence="2">SING2019-196</strain>
    </source>
</reference>
<keyword evidence="1" id="KW-0732">Signal</keyword>
<evidence type="ECO:0000256" key="1">
    <source>
        <dbReference type="SAM" id="SignalP"/>
    </source>
</evidence>
<evidence type="ECO:0000313" key="3">
    <source>
        <dbReference type="Proteomes" id="UP001279734"/>
    </source>
</evidence>
<accession>A0AAD3T668</accession>
<feature type="signal peptide" evidence="1">
    <location>
        <begin position="1"/>
        <end position="16"/>
    </location>
</feature>
<name>A0AAD3T668_NEPGR</name>